<dbReference type="Gramene" id="Pp3c21_12900V3.1">
    <property type="protein sequence ID" value="Pp3c21_12900V3.1"/>
    <property type="gene ID" value="Pp3c21_12900"/>
</dbReference>
<dbReference type="PaxDb" id="3218-PP1S132_19V6.1"/>
<dbReference type="GO" id="GO:0008270">
    <property type="term" value="F:zinc ion binding"/>
    <property type="evidence" value="ECO:0007669"/>
    <property type="project" value="UniProtKB-KW"/>
</dbReference>
<dbReference type="SMART" id="SM00487">
    <property type="entry name" value="DEXDc"/>
    <property type="match status" value="1"/>
</dbReference>
<sequence length="1260" mass="139590">MMADVGRDQVSVAETIGSLEWGIFGSAGMGESRLRGDYSCSELGQDGMGELEGAQNNWREGEADVEDGSEPVRDETDQRDVYLDELLSVIEDDPDSAAPRFQATSAMDEVLETDGTMPLLGPAVSHQELGIAPYAPAVPEGHYGLSLAPSFNHTTSEVFWQRDLNGSGEGFEETSDEVLSLEDTEQDTIQYFPELTGDLDYDRPQQNDGSVLASNCYSERLSPGVSRPSRSTSSSPIAMFDNTSRHGLVFDSPFERNSIVENPRQFTILNGHAIVDLTSDDSDGDEEESELKEIDGRSRGKRKLPHDETEGDRKRLRETANSSYMQNIGTGFPYTQIAKKPCETISFPNRSQSWSPSSLKYSSQLGNLESSVTTATSLKNIPGYESHKTTSARRDTYTSSLTNMAQRSCSGEVSTSYDRGISRVLPGTVARSMAGLVNGMRVAATIDHRLALAMDPVKRSEELAIQAVVQAFSLGDEKEELTPDEDLLTMTLLKHQRIALAWMVNRESGRHEPCGGILADDQGLGKTISTISLILKNRAPILKSGSTSAQSVQLEGSTVDLDAYEDDEDQLLLKKEFENGQWPASALIENGNQLQQDEPKSSQPSSKGRPAAGTLVVCPTSVLRQWAQEIRDKVSIKADVSVLVYHGSNRIKDPHEIAKFDVVLSTYSIVSMEVPKQALPEEKEVDNRRSAFDYGISQFTKPKKDKPEKVKKAKAKGKGAGADGDSSDSGPLARVAWFRVVLDEAQSIKNYRTQVARAVWGLRAKRRWCLSGTPIQNSVDDLFSYFRFLRYSPWGDVYKKFQRDIKDPVGRNPTEGYKKLQAILKPIVLRRTKTSFLDGKPIVNLPQRIVKLQQTEFSLNERSFYSNLETESRAQFQMYAAAGTVQNNYVNILWMLLRLRQACDHPMLVKKCAKSEALQKTTLEAVRKLPPHQRAALIQCLEGGRAICYICQDAPEDPVVSICAHVFCRQCVSEQMNGDDTTCRFPKCKKSLNVSLLYTLSALKDSGVCEESSSLIKEEKSSEPAITELDQSWKTSSKIDAMMNTLQALPKVIVLVEDGKIVKGPKAETLLKAEAVEIDQGETLSSGLPVVSETTVSKIDKVESTEKAIVFSQWTSMLDLLETPLKKSGLCYRRLDGTMSVVARDRAVSDFNTLPEVTVMIMSLKAASLGLNMVAANHVLLLDVWWNPTTEDQAIDRAHRIGQTRTVNVSRFTIKNTIEDRILALQERKRQIVASAFGENSGGEQKNRLTVEDLRYLFRV</sequence>
<feature type="region of interest" description="Disordered" evidence="10">
    <location>
        <begin position="593"/>
        <end position="612"/>
    </location>
</feature>
<feature type="compositionally biased region" description="Basic and acidic residues" evidence="10">
    <location>
        <begin position="305"/>
        <end position="318"/>
    </location>
</feature>
<keyword evidence="4 9" id="KW-0863">Zinc-finger</keyword>
<feature type="domain" description="Helicase ATP-binding" evidence="12">
    <location>
        <begin position="507"/>
        <end position="792"/>
    </location>
</feature>
<protein>
    <recommendedName>
        <fullName evidence="17">SNF2 family DNA-dependent ATPase</fullName>
    </recommendedName>
</protein>
<accession>A0A2K1IRS1</accession>
<keyword evidence="5" id="KW-0378">Hydrolase</keyword>
<keyword evidence="7" id="KW-0862">Zinc</keyword>
<evidence type="ECO:0000313" key="16">
    <source>
        <dbReference type="Proteomes" id="UP000006727"/>
    </source>
</evidence>
<dbReference type="GO" id="GO:0005634">
    <property type="term" value="C:nucleus"/>
    <property type="evidence" value="ECO:0000318"/>
    <property type="project" value="GO_Central"/>
</dbReference>
<dbReference type="OrthoDB" id="448448at2759"/>
<dbReference type="EnsemblPlants" id="Pp3c21_12900V3.3">
    <property type="protein sequence ID" value="Pp3c21_12900V3.3"/>
    <property type="gene ID" value="Pp3c21_12900"/>
</dbReference>
<feature type="region of interest" description="Disordered" evidence="10">
    <location>
        <begin position="45"/>
        <end position="72"/>
    </location>
</feature>
<evidence type="ECO:0000259" key="11">
    <source>
        <dbReference type="PROSITE" id="PS50089"/>
    </source>
</evidence>
<dbReference type="InterPro" id="IPR001650">
    <property type="entry name" value="Helicase_C-like"/>
</dbReference>
<dbReference type="InterPro" id="IPR027417">
    <property type="entry name" value="P-loop_NTPase"/>
</dbReference>
<dbReference type="SUPFAM" id="SSF57850">
    <property type="entry name" value="RING/U-box"/>
    <property type="match status" value="1"/>
</dbReference>
<gene>
    <name evidence="15" type="primary">LOC112274282</name>
    <name evidence="14" type="ORF">PHYPA_026097</name>
</gene>
<dbReference type="Proteomes" id="UP000006727">
    <property type="component" value="Chromosome 21"/>
</dbReference>
<evidence type="ECO:0000256" key="6">
    <source>
        <dbReference type="ARBA" id="ARBA00022806"/>
    </source>
</evidence>
<dbReference type="PANTHER" id="PTHR45626">
    <property type="entry name" value="TRANSCRIPTION TERMINATION FACTOR 2-RELATED"/>
    <property type="match status" value="1"/>
</dbReference>
<feature type="domain" description="Helicase C-terminal" evidence="13">
    <location>
        <begin position="1094"/>
        <end position="1255"/>
    </location>
</feature>
<evidence type="ECO:0000259" key="13">
    <source>
        <dbReference type="PROSITE" id="PS51194"/>
    </source>
</evidence>
<feature type="region of interest" description="Disordered" evidence="10">
    <location>
        <begin position="276"/>
        <end position="320"/>
    </location>
</feature>
<dbReference type="PROSITE" id="PS00518">
    <property type="entry name" value="ZF_RING_1"/>
    <property type="match status" value="1"/>
</dbReference>
<dbReference type="SUPFAM" id="SSF52540">
    <property type="entry name" value="P-loop containing nucleoside triphosphate hydrolases"/>
    <property type="match status" value="2"/>
</dbReference>
<evidence type="ECO:0000259" key="12">
    <source>
        <dbReference type="PROSITE" id="PS51192"/>
    </source>
</evidence>
<reference evidence="15" key="3">
    <citation type="submission" date="2020-12" db="UniProtKB">
        <authorList>
            <consortium name="EnsemblPlants"/>
        </authorList>
    </citation>
    <scope>IDENTIFICATION</scope>
</reference>
<dbReference type="PANTHER" id="PTHR45626:SF16">
    <property type="entry name" value="ATP-DEPENDENT HELICASE ULS1"/>
    <property type="match status" value="1"/>
</dbReference>
<dbReference type="Gramene" id="Pp3c21_12900V3.3">
    <property type="protein sequence ID" value="Pp3c21_12900V3.3"/>
    <property type="gene ID" value="Pp3c21_12900"/>
</dbReference>
<evidence type="ECO:0000256" key="3">
    <source>
        <dbReference type="ARBA" id="ARBA00022741"/>
    </source>
</evidence>
<dbReference type="GO" id="GO:0004386">
    <property type="term" value="F:helicase activity"/>
    <property type="evidence" value="ECO:0007669"/>
    <property type="project" value="UniProtKB-KW"/>
</dbReference>
<dbReference type="Pfam" id="PF00176">
    <property type="entry name" value="SNF2-rel_dom"/>
    <property type="match status" value="1"/>
</dbReference>
<evidence type="ECO:0000256" key="4">
    <source>
        <dbReference type="ARBA" id="ARBA00022771"/>
    </source>
</evidence>
<keyword evidence="2" id="KW-0479">Metal-binding</keyword>
<proteinExistence type="inferred from homology"/>
<dbReference type="EnsemblPlants" id="Pp3c21_12900V3.1">
    <property type="protein sequence ID" value="Pp3c21_12900V3.1"/>
    <property type="gene ID" value="Pp3c21_12900"/>
</dbReference>
<dbReference type="PROSITE" id="PS51192">
    <property type="entry name" value="HELICASE_ATP_BIND_1"/>
    <property type="match status" value="1"/>
</dbReference>
<dbReference type="GO" id="GO:0005524">
    <property type="term" value="F:ATP binding"/>
    <property type="evidence" value="ECO:0007669"/>
    <property type="project" value="UniProtKB-KW"/>
</dbReference>
<evidence type="ECO:0000313" key="14">
    <source>
        <dbReference type="EMBL" id="PNR31973.1"/>
    </source>
</evidence>
<dbReference type="Pfam" id="PF00271">
    <property type="entry name" value="Helicase_C"/>
    <property type="match status" value="1"/>
</dbReference>
<dbReference type="Gene3D" id="3.40.50.300">
    <property type="entry name" value="P-loop containing nucleotide triphosphate hydrolases"/>
    <property type="match status" value="1"/>
</dbReference>
<feature type="region of interest" description="Disordered" evidence="10">
    <location>
        <begin position="699"/>
        <end position="729"/>
    </location>
</feature>
<evidence type="ECO:0000256" key="9">
    <source>
        <dbReference type="PROSITE-ProRule" id="PRU00175"/>
    </source>
</evidence>
<dbReference type="PROSITE" id="PS50089">
    <property type="entry name" value="ZF_RING_2"/>
    <property type="match status" value="1"/>
</dbReference>
<evidence type="ECO:0000256" key="8">
    <source>
        <dbReference type="ARBA" id="ARBA00022840"/>
    </source>
</evidence>
<keyword evidence="8" id="KW-0067">ATP-binding</keyword>
<evidence type="ECO:0000256" key="10">
    <source>
        <dbReference type="SAM" id="MobiDB-lite"/>
    </source>
</evidence>
<dbReference type="InterPro" id="IPR027370">
    <property type="entry name" value="Znf-RING_euk"/>
</dbReference>
<dbReference type="InterPro" id="IPR038718">
    <property type="entry name" value="SNF2-like_sf"/>
</dbReference>
<dbReference type="GO" id="GO:0006281">
    <property type="term" value="P:DNA repair"/>
    <property type="evidence" value="ECO:0000318"/>
    <property type="project" value="GO_Central"/>
</dbReference>
<evidence type="ECO:0000256" key="1">
    <source>
        <dbReference type="ARBA" id="ARBA00008438"/>
    </source>
</evidence>
<feature type="region of interest" description="Disordered" evidence="10">
    <location>
        <begin position="219"/>
        <end position="238"/>
    </location>
</feature>
<evidence type="ECO:0000256" key="2">
    <source>
        <dbReference type="ARBA" id="ARBA00022723"/>
    </source>
</evidence>
<evidence type="ECO:0000256" key="7">
    <source>
        <dbReference type="ARBA" id="ARBA00022833"/>
    </source>
</evidence>
<keyword evidence="16" id="KW-1185">Reference proteome</keyword>
<dbReference type="InterPro" id="IPR013083">
    <property type="entry name" value="Znf_RING/FYVE/PHD"/>
</dbReference>
<feature type="compositionally biased region" description="Polar residues" evidence="10">
    <location>
        <begin position="593"/>
        <end position="606"/>
    </location>
</feature>
<organism evidence="14">
    <name type="scientific">Physcomitrium patens</name>
    <name type="common">Spreading-leaved earth moss</name>
    <name type="synonym">Physcomitrella patens</name>
    <dbReference type="NCBI Taxonomy" id="3218"/>
    <lineage>
        <taxon>Eukaryota</taxon>
        <taxon>Viridiplantae</taxon>
        <taxon>Streptophyta</taxon>
        <taxon>Embryophyta</taxon>
        <taxon>Bryophyta</taxon>
        <taxon>Bryophytina</taxon>
        <taxon>Bryopsida</taxon>
        <taxon>Funariidae</taxon>
        <taxon>Funariales</taxon>
        <taxon>Funariaceae</taxon>
        <taxon>Physcomitrium</taxon>
    </lineage>
</organism>
<dbReference type="CDD" id="cd18793">
    <property type="entry name" value="SF2_C_SNF"/>
    <property type="match status" value="1"/>
</dbReference>
<dbReference type="InterPro" id="IPR014001">
    <property type="entry name" value="Helicase_ATP-bd"/>
</dbReference>
<dbReference type="InterPro" id="IPR049730">
    <property type="entry name" value="SNF2/RAD54-like_C"/>
</dbReference>
<dbReference type="GeneID" id="112274282"/>
<reference evidence="14 16" key="2">
    <citation type="journal article" date="2018" name="Plant J.">
        <title>The Physcomitrella patens chromosome-scale assembly reveals moss genome structure and evolution.</title>
        <authorList>
            <person name="Lang D."/>
            <person name="Ullrich K.K."/>
            <person name="Murat F."/>
            <person name="Fuchs J."/>
            <person name="Jenkins J."/>
            <person name="Haas F.B."/>
            <person name="Piednoel M."/>
            <person name="Gundlach H."/>
            <person name="Van Bel M."/>
            <person name="Meyberg R."/>
            <person name="Vives C."/>
            <person name="Morata J."/>
            <person name="Symeonidi A."/>
            <person name="Hiss M."/>
            <person name="Muchero W."/>
            <person name="Kamisugi Y."/>
            <person name="Saleh O."/>
            <person name="Blanc G."/>
            <person name="Decker E.L."/>
            <person name="van Gessel N."/>
            <person name="Grimwood J."/>
            <person name="Hayes R.D."/>
            <person name="Graham S.W."/>
            <person name="Gunter L.E."/>
            <person name="McDaniel S.F."/>
            <person name="Hoernstein S.N.W."/>
            <person name="Larsson A."/>
            <person name="Li F.W."/>
            <person name="Perroud P.F."/>
            <person name="Phillips J."/>
            <person name="Ranjan P."/>
            <person name="Rokshar D.S."/>
            <person name="Rothfels C.J."/>
            <person name="Schneider L."/>
            <person name="Shu S."/>
            <person name="Stevenson D.W."/>
            <person name="Thummler F."/>
            <person name="Tillich M."/>
            <person name="Villarreal Aguilar J.C."/>
            <person name="Widiez T."/>
            <person name="Wong G.K."/>
            <person name="Wymore A."/>
            <person name="Zhang Y."/>
            <person name="Zimmer A.D."/>
            <person name="Quatrano R.S."/>
            <person name="Mayer K.F.X."/>
            <person name="Goodstein D."/>
            <person name="Casacuberta J.M."/>
            <person name="Vandepoele K."/>
            <person name="Reski R."/>
            <person name="Cuming A.C."/>
            <person name="Tuskan G.A."/>
            <person name="Maumus F."/>
            <person name="Salse J."/>
            <person name="Schmutz J."/>
            <person name="Rensing S.A."/>
        </authorList>
    </citation>
    <scope>NUCLEOTIDE SEQUENCE [LARGE SCALE GENOMIC DNA]</scope>
    <source>
        <strain evidence="15 16">cv. Gransden 2004</strain>
    </source>
</reference>
<dbReference type="InterPro" id="IPR017907">
    <property type="entry name" value="Znf_RING_CS"/>
</dbReference>
<dbReference type="AlphaFoldDB" id="A0A2K1IRS1"/>
<dbReference type="PROSITE" id="PS51194">
    <property type="entry name" value="HELICASE_CTER"/>
    <property type="match status" value="1"/>
</dbReference>
<dbReference type="RefSeq" id="XP_024359379.1">
    <property type="nucleotide sequence ID" value="XM_024503611.2"/>
</dbReference>
<name>A0A2K1IRS1_PHYPA</name>
<dbReference type="InterPro" id="IPR000330">
    <property type="entry name" value="SNF2_N"/>
</dbReference>
<comment type="similarity">
    <text evidence="1">Belongs to the SNF2/RAD54 helicase family. RAD16 subfamily.</text>
</comment>
<dbReference type="OMA" id="GNSYQHG"/>
<dbReference type="FunFam" id="3.40.50.10810:FF:000068">
    <property type="entry name" value="SNF2 domain-containing protein / helicase domain-containing protein / zinc finger protein-like protein"/>
    <property type="match status" value="1"/>
</dbReference>
<keyword evidence="6" id="KW-0347">Helicase</keyword>
<dbReference type="GO" id="GO:0016787">
    <property type="term" value="F:hydrolase activity"/>
    <property type="evidence" value="ECO:0007669"/>
    <property type="project" value="UniProtKB-KW"/>
</dbReference>
<dbReference type="STRING" id="3218.A0A2K1IRS1"/>
<feature type="compositionally biased region" description="Acidic residues" evidence="10">
    <location>
        <begin position="278"/>
        <end position="290"/>
    </location>
</feature>
<dbReference type="Pfam" id="PF13445">
    <property type="entry name" value="zf-RING_UBOX"/>
    <property type="match status" value="1"/>
</dbReference>
<dbReference type="InterPro" id="IPR050628">
    <property type="entry name" value="SNF2_RAD54_helicase_TF"/>
</dbReference>
<feature type="domain" description="RING-type" evidence="11">
    <location>
        <begin position="948"/>
        <end position="989"/>
    </location>
</feature>
<evidence type="ECO:0008006" key="17">
    <source>
        <dbReference type="Google" id="ProtNLM"/>
    </source>
</evidence>
<reference evidence="14 16" key="1">
    <citation type="journal article" date="2008" name="Science">
        <title>The Physcomitrella genome reveals evolutionary insights into the conquest of land by plants.</title>
        <authorList>
            <person name="Rensing S."/>
            <person name="Lang D."/>
            <person name="Zimmer A."/>
            <person name="Terry A."/>
            <person name="Salamov A."/>
            <person name="Shapiro H."/>
            <person name="Nishiyama T."/>
            <person name="Perroud P.-F."/>
            <person name="Lindquist E."/>
            <person name="Kamisugi Y."/>
            <person name="Tanahashi T."/>
            <person name="Sakakibara K."/>
            <person name="Fujita T."/>
            <person name="Oishi K."/>
            <person name="Shin-I T."/>
            <person name="Kuroki Y."/>
            <person name="Toyoda A."/>
            <person name="Suzuki Y."/>
            <person name="Hashimoto A."/>
            <person name="Yamaguchi K."/>
            <person name="Sugano A."/>
            <person name="Kohara Y."/>
            <person name="Fujiyama A."/>
            <person name="Anterola A."/>
            <person name="Aoki S."/>
            <person name="Ashton N."/>
            <person name="Barbazuk W.B."/>
            <person name="Barker E."/>
            <person name="Bennetzen J."/>
            <person name="Bezanilla M."/>
            <person name="Blankenship R."/>
            <person name="Cho S.H."/>
            <person name="Dutcher S."/>
            <person name="Estelle M."/>
            <person name="Fawcett J.A."/>
            <person name="Gundlach H."/>
            <person name="Hanada K."/>
            <person name="Heyl A."/>
            <person name="Hicks K.A."/>
            <person name="Hugh J."/>
            <person name="Lohr M."/>
            <person name="Mayer K."/>
            <person name="Melkozernov A."/>
            <person name="Murata T."/>
            <person name="Nelson D."/>
            <person name="Pils B."/>
            <person name="Prigge M."/>
            <person name="Reiss B."/>
            <person name="Renner T."/>
            <person name="Rombauts S."/>
            <person name="Rushton P."/>
            <person name="Sanderfoot A."/>
            <person name="Schween G."/>
            <person name="Shiu S.-H."/>
            <person name="Stueber K."/>
            <person name="Theodoulou F.L."/>
            <person name="Tu H."/>
            <person name="Van de Peer Y."/>
            <person name="Verrier P.J."/>
            <person name="Waters E."/>
            <person name="Wood A."/>
            <person name="Yang L."/>
            <person name="Cove D."/>
            <person name="Cuming A."/>
            <person name="Hasebe M."/>
            <person name="Lucas S."/>
            <person name="Mishler D.B."/>
            <person name="Reski R."/>
            <person name="Grigoriev I."/>
            <person name="Quatrano R.S."/>
            <person name="Boore J.L."/>
        </authorList>
    </citation>
    <scope>NUCLEOTIDE SEQUENCE [LARGE SCALE GENOMIC DNA]</scope>
    <source>
        <strain evidence="15 16">cv. Gransden 2004</strain>
    </source>
</reference>
<dbReference type="Gene3D" id="3.30.40.10">
    <property type="entry name" value="Zinc/RING finger domain, C3HC4 (zinc finger)"/>
    <property type="match status" value="1"/>
</dbReference>
<evidence type="ECO:0000313" key="15">
    <source>
        <dbReference type="EnsemblPlants" id="Pp3c21_12900V3.1"/>
    </source>
</evidence>
<dbReference type="GO" id="GO:0008094">
    <property type="term" value="F:ATP-dependent activity, acting on DNA"/>
    <property type="evidence" value="ECO:0000318"/>
    <property type="project" value="GO_Central"/>
</dbReference>
<dbReference type="Gene3D" id="3.40.50.10810">
    <property type="entry name" value="Tandem AAA-ATPase domain"/>
    <property type="match status" value="3"/>
</dbReference>
<feature type="compositionally biased region" description="Low complexity" evidence="10">
    <location>
        <begin position="222"/>
        <end position="236"/>
    </location>
</feature>
<keyword evidence="3" id="KW-0547">Nucleotide-binding</keyword>
<dbReference type="InterPro" id="IPR001841">
    <property type="entry name" value="Znf_RING"/>
</dbReference>
<dbReference type="SMART" id="SM00490">
    <property type="entry name" value="HELICc"/>
    <property type="match status" value="1"/>
</dbReference>
<dbReference type="CDD" id="cd18008">
    <property type="entry name" value="DEXDc_SHPRH-like"/>
    <property type="match status" value="1"/>
</dbReference>
<evidence type="ECO:0000256" key="5">
    <source>
        <dbReference type="ARBA" id="ARBA00022801"/>
    </source>
</evidence>
<dbReference type="EMBL" id="ABEU02000021">
    <property type="protein sequence ID" value="PNR31973.1"/>
    <property type="molecule type" value="Genomic_DNA"/>
</dbReference>